<dbReference type="InterPro" id="IPR002933">
    <property type="entry name" value="Peptidase_M20"/>
</dbReference>
<dbReference type="FunFam" id="3.30.70.360:FF:000001">
    <property type="entry name" value="N-acetyldiaminopimelate deacetylase"/>
    <property type="match status" value="1"/>
</dbReference>
<organism evidence="4 5">
    <name type="scientific">Arthrobacter alpinus</name>
    <dbReference type="NCBI Taxonomy" id="656366"/>
    <lineage>
        <taxon>Bacteria</taxon>
        <taxon>Bacillati</taxon>
        <taxon>Actinomycetota</taxon>
        <taxon>Actinomycetes</taxon>
        <taxon>Micrococcales</taxon>
        <taxon>Micrococcaceae</taxon>
        <taxon>Arthrobacter</taxon>
    </lineage>
</organism>
<evidence type="ECO:0000256" key="2">
    <source>
        <dbReference type="PIRSR" id="PIRSR005962-1"/>
    </source>
</evidence>
<dbReference type="PIRSF" id="PIRSF005962">
    <property type="entry name" value="Pept_M20D_amidohydro"/>
    <property type="match status" value="1"/>
</dbReference>
<dbReference type="AlphaFoldDB" id="A0A0S2LWJ0"/>
<dbReference type="GO" id="GO:0019877">
    <property type="term" value="P:diaminopimelate biosynthetic process"/>
    <property type="evidence" value="ECO:0007669"/>
    <property type="project" value="UniProtKB-ARBA"/>
</dbReference>
<proteinExistence type="predicted"/>
<dbReference type="InterPro" id="IPR017439">
    <property type="entry name" value="Amidohydrolase"/>
</dbReference>
<feature type="binding site" evidence="2">
    <location>
        <position position="114"/>
    </location>
    <ligand>
        <name>Mn(2+)</name>
        <dbReference type="ChEBI" id="CHEBI:29035"/>
        <label>2</label>
    </ligand>
</feature>
<evidence type="ECO:0000313" key="4">
    <source>
        <dbReference type="EMBL" id="ALO65794.1"/>
    </source>
</evidence>
<reference evidence="5" key="1">
    <citation type="submission" date="2015-11" db="EMBL/GenBank/DDBJ databases">
        <authorList>
            <person name="Kumar R."/>
            <person name="Singh D."/>
            <person name="Swarnkar M.K."/>
            <person name="Singh A.K."/>
            <person name="Kumar S."/>
        </authorList>
    </citation>
    <scope>NUCLEOTIDE SEQUENCE [LARGE SCALE GENOMIC DNA]</scope>
    <source>
        <strain evidence="5">ERGS4:06</strain>
    </source>
</reference>
<reference evidence="4 5" key="2">
    <citation type="journal article" date="2016" name="J. Biotechnol.">
        <title>Complete genome sequence of Arthrobacter alpinus ERGS4:06, a yellow pigmented bacterium tolerant to cold and radiations isolated from Sikkim Himalaya.</title>
        <authorList>
            <person name="Kumar R."/>
            <person name="Singh D."/>
            <person name="Swarnkar M.K."/>
            <person name="Singh A.K."/>
            <person name="Kumar S."/>
        </authorList>
    </citation>
    <scope>NUCLEOTIDE SEQUENCE [LARGE SCALE GENOMIC DNA]</scope>
    <source>
        <strain evidence="4 5">ERGS4:06</strain>
    </source>
</reference>
<name>A0A0S2LWJ0_9MICC</name>
<dbReference type="Pfam" id="PF01546">
    <property type="entry name" value="Peptidase_M20"/>
    <property type="match status" value="1"/>
</dbReference>
<dbReference type="SUPFAM" id="SSF55031">
    <property type="entry name" value="Bacterial exopeptidase dimerisation domain"/>
    <property type="match status" value="1"/>
</dbReference>
<feature type="binding site" evidence="2">
    <location>
        <position position="175"/>
    </location>
    <ligand>
        <name>Mn(2+)</name>
        <dbReference type="ChEBI" id="CHEBI:29035"/>
        <label>2</label>
    </ligand>
</feature>
<protein>
    <submittedName>
        <fullName evidence="4">Amidohydrolase</fullName>
    </submittedName>
</protein>
<dbReference type="Proteomes" id="UP000059574">
    <property type="component" value="Chromosome"/>
</dbReference>
<dbReference type="NCBIfam" id="TIGR01891">
    <property type="entry name" value="amidohydrolases"/>
    <property type="match status" value="1"/>
</dbReference>
<dbReference type="InterPro" id="IPR036264">
    <property type="entry name" value="Bact_exopeptidase_dim_dom"/>
</dbReference>
<keyword evidence="2" id="KW-0479">Metal-binding</keyword>
<keyword evidence="1 4" id="KW-0378">Hydrolase</keyword>
<dbReference type="GO" id="GO:0050118">
    <property type="term" value="F:N-acetyldiaminopimelate deacetylase activity"/>
    <property type="evidence" value="ECO:0007669"/>
    <property type="project" value="UniProtKB-ARBA"/>
</dbReference>
<comment type="cofactor">
    <cofactor evidence="2">
        <name>Mn(2+)</name>
        <dbReference type="ChEBI" id="CHEBI:29035"/>
    </cofactor>
    <text evidence="2">The Mn(2+) ion enhances activity.</text>
</comment>
<sequence length="419" mass="44098">MSEVKAVLAALDQELKWQREFYKHLHQHPELSSQEFATAQSIAEKLTGFGFAVQRIGGTGVVGVLENGPGACVLARADIDALPVTEATGLDYASTATVTDTDGSTVGVMHACGHDVHVTALLGAAKLLADGRDSWSGTYIALFQPAEETASGARAMVDDGLVTKVPRPDVALSQHVMATEAGTIGTTAGPILSAGDSLKITVHGRGAHGSMPHNSVDPVVLAASIVMNLQTIVSRETMPGQFAVVTVGASNAGTKSNIIADRAVLLLNIRSYDVALRRRVIASIERIVRGECAAAGSPKDPEFEYYDQYPLTTNDADTNARVTAAFTEHFEPGMVYQTAPATASEDFSRLPDAFGVPYTYWTVGSVPSDVYSAAVEKGTVAQDIPANHSPFFAPAIDPTLSVATQTHVVAAFVYLAKAN</sequence>
<feature type="binding site" evidence="2">
    <location>
        <position position="112"/>
    </location>
    <ligand>
        <name>Mn(2+)</name>
        <dbReference type="ChEBI" id="CHEBI:29035"/>
        <label>2</label>
    </ligand>
</feature>
<dbReference type="EMBL" id="CP013200">
    <property type="protein sequence ID" value="ALO65794.1"/>
    <property type="molecule type" value="Genomic_DNA"/>
</dbReference>
<evidence type="ECO:0000259" key="3">
    <source>
        <dbReference type="Pfam" id="PF07687"/>
    </source>
</evidence>
<feature type="domain" description="Peptidase M20 dimerisation" evidence="3">
    <location>
        <begin position="197"/>
        <end position="291"/>
    </location>
</feature>
<dbReference type="GO" id="GO:0046872">
    <property type="term" value="F:metal ion binding"/>
    <property type="evidence" value="ECO:0007669"/>
    <property type="project" value="UniProtKB-KW"/>
</dbReference>
<dbReference type="Gene3D" id="3.30.70.360">
    <property type="match status" value="1"/>
</dbReference>
<dbReference type="InterPro" id="IPR011650">
    <property type="entry name" value="Peptidase_M20_dimer"/>
</dbReference>
<keyword evidence="2" id="KW-0464">Manganese</keyword>
<dbReference type="PANTHER" id="PTHR11014">
    <property type="entry name" value="PEPTIDASE M20 FAMILY MEMBER"/>
    <property type="match status" value="1"/>
</dbReference>
<dbReference type="RefSeq" id="WP_062286423.1">
    <property type="nucleotide sequence ID" value="NZ_CP013200.1"/>
</dbReference>
<dbReference type="Pfam" id="PF07687">
    <property type="entry name" value="M20_dimer"/>
    <property type="match status" value="1"/>
</dbReference>
<dbReference type="Gene3D" id="3.40.630.10">
    <property type="entry name" value="Zn peptidases"/>
    <property type="match status" value="1"/>
</dbReference>
<accession>A0A0S2LWJ0</accession>
<dbReference type="OrthoDB" id="9777385at2"/>
<gene>
    <name evidence="4" type="ORF">AS189_03930</name>
</gene>
<dbReference type="SUPFAM" id="SSF53187">
    <property type="entry name" value="Zn-dependent exopeptidases"/>
    <property type="match status" value="1"/>
</dbReference>
<dbReference type="PANTHER" id="PTHR11014:SF63">
    <property type="entry name" value="METALLOPEPTIDASE, PUTATIVE (AFU_ORTHOLOGUE AFUA_6G09600)-RELATED"/>
    <property type="match status" value="1"/>
</dbReference>
<evidence type="ECO:0000256" key="1">
    <source>
        <dbReference type="ARBA" id="ARBA00022801"/>
    </source>
</evidence>
<feature type="binding site" evidence="2">
    <location>
        <position position="148"/>
    </location>
    <ligand>
        <name>Mn(2+)</name>
        <dbReference type="ChEBI" id="CHEBI:29035"/>
        <label>2</label>
    </ligand>
</feature>
<evidence type="ECO:0000313" key="5">
    <source>
        <dbReference type="Proteomes" id="UP000059574"/>
    </source>
</evidence>